<sequence>MPKPGAATGLQLLVDVLQPARHLGWGFALPDWVKLGWASLPGNGDNIITIEGAAPNCTSTVHEGFNEGENAGQHSKELSWESSSQGRDYMPVGSLEQLKPPLQIGIVQLMSPRQSAQDLDSIIHHQAIWVSTQQNHRDGSTNFTQCFSIFMTAAPESLQTQFHPVPSFPTAALHLSIKQQPNAIPRQHHCASSNNIAAQ</sequence>
<accession>A0AAD3S847</accession>
<organism evidence="2 3">
    <name type="scientific">Nepenthes gracilis</name>
    <name type="common">Slender pitcher plant</name>
    <dbReference type="NCBI Taxonomy" id="150966"/>
    <lineage>
        <taxon>Eukaryota</taxon>
        <taxon>Viridiplantae</taxon>
        <taxon>Streptophyta</taxon>
        <taxon>Embryophyta</taxon>
        <taxon>Tracheophyta</taxon>
        <taxon>Spermatophyta</taxon>
        <taxon>Magnoliopsida</taxon>
        <taxon>eudicotyledons</taxon>
        <taxon>Gunneridae</taxon>
        <taxon>Pentapetalae</taxon>
        <taxon>Caryophyllales</taxon>
        <taxon>Nepenthaceae</taxon>
        <taxon>Nepenthes</taxon>
    </lineage>
</organism>
<keyword evidence="3" id="KW-1185">Reference proteome</keyword>
<comment type="caution">
    <text evidence="2">The sequence shown here is derived from an EMBL/GenBank/DDBJ whole genome shotgun (WGS) entry which is preliminary data.</text>
</comment>
<dbReference type="EMBL" id="BSYO01000006">
    <property type="protein sequence ID" value="GMH06245.1"/>
    <property type="molecule type" value="Genomic_DNA"/>
</dbReference>
<evidence type="ECO:0000313" key="2">
    <source>
        <dbReference type="EMBL" id="GMH06245.1"/>
    </source>
</evidence>
<feature type="region of interest" description="Disordered" evidence="1">
    <location>
        <begin position="64"/>
        <end position="86"/>
    </location>
</feature>
<dbReference type="Proteomes" id="UP001279734">
    <property type="component" value="Unassembled WGS sequence"/>
</dbReference>
<reference evidence="2" key="1">
    <citation type="submission" date="2023-05" db="EMBL/GenBank/DDBJ databases">
        <title>Nepenthes gracilis genome sequencing.</title>
        <authorList>
            <person name="Fukushima K."/>
        </authorList>
    </citation>
    <scope>NUCLEOTIDE SEQUENCE</scope>
    <source>
        <strain evidence="2">SING2019-196</strain>
    </source>
</reference>
<protein>
    <submittedName>
        <fullName evidence="2">Uncharacterized protein</fullName>
    </submittedName>
</protein>
<proteinExistence type="predicted"/>
<evidence type="ECO:0000256" key="1">
    <source>
        <dbReference type="SAM" id="MobiDB-lite"/>
    </source>
</evidence>
<dbReference type="AlphaFoldDB" id="A0AAD3S847"/>
<gene>
    <name evidence="2" type="ORF">Nepgr_008085</name>
</gene>
<name>A0AAD3S847_NEPGR</name>
<evidence type="ECO:0000313" key="3">
    <source>
        <dbReference type="Proteomes" id="UP001279734"/>
    </source>
</evidence>